<feature type="region of interest" description="Disordered" evidence="1">
    <location>
        <begin position="63"/>
        <end position="92"/>
    </location>
</feature>
<feature type="domain" description="PD-(D/E)XK endonuclease-like" evidence="2">
    <location>
        <begin position="10"/>
        <end position="316"/>
    </location>
</feature>
<protein>
    <recommendedName>
        <fullName evidence="2">PD-(D/E)XK endonuclease-like domain-containing protein</fullName>
    </recommendedName>
</protein>
<dbReference type="AlphaFoldDB" id="A0A7S4D4L5"/>
<evidence type="ECO:0000313" key="3">
    <source>
        <dbReference type="EMBL" id="CAE0628451.1"/>
    </source>
</evidence>
<dbReference type="Gene3D" id="3.90.320.10">
    <property type="match status" value="1"/>
</dbReference>
<proteinExistence type="predicted"/>
<reference evidence="3" key="1">
    <citation type="submission" date="2021-01" db="EMBL/GenBank/DDBJ databases">
        <authorList>
            <person name="Corre E."/>
            <person name="Pelletier E."/>
            <person name="Niang G."/>
            <person name="Scheremetjew M."/>
            <person name="Finn R."/>
            <person name="Kale V."/>
            <person name="Holt S."/>
            <person name="Cochrane G."/>
            <person name="Meng A."/>
            <person name="Brown T."/>
            <person name="Cohen L."/>
        </authorList>
    </citation>
    <scope>NUCLEOTIDE SEQUENCE</scope>
    <source>
        <strain evidence="3">CCMP3107</strain>
    </source>
</reference>
<name>A0A7S4D4L5_HETAK</name>
<feature type="compositionally biased region" description="Basic and acidic residues" evidence="1">
    <location>
        <begin position="65"/>
        <end position="84"/>
    </location>
</feature>
<evidence type="ECO:0000259" key="2">
    <source>
        <dbReference type="Pfam" id="PF12705"/>
    </source>
</evidence>
<dbReference type="InterPro" id="IPR038726">
    <property type="entry name" value="PDDEXK_AddAB-type"/>
</dbReference>
<sequence>MDVSMDRPLRLSYSSLQKYLQCPYSFYLGHVLGLPGVPTGEMVYGRALHAAVAAAHQTTLSCTGTDDKRRAEAERRQGPDEKMGGEGYSGNGTSGCGGDWQLLQDVLRYNWTSSGFESDSHEKLLYATAMQGLKSFYERMRKHKTSPSHHAASDCQTFTEHKFEIPLSSDLVLSGIFDLINFQPKEALVQVTEYKSRVGDKDPEKMIKNNFQLELYTYAAAKLFNRQQEVDIANNGSSCGTYSSGQLTIQTFLESIEDGRVSAGPSMKTGTDNFDQFSERVENKIFEQGKLIQDGSFEPKPGYTACMFCGHKNSCNYAI</sequence>
<accession>A0A7S4D4L5</accession>
<organism evidence="3">
    <name type="scientific">Heterosigma akashiwo</name>
    <name type="common">Chromophytic alga</name>
    <name type="synonym">Heterosigma carterae</name>
    <dbReference type="NCBI Taxonomy" id="2829"/>
    <lineage>
        <taxon>Eukaryota</taxon>
        <taxon>Sar</taxon>
        <taxon>Stramenopiles</taxon>
        <taxon>Ochrophyta</taxon>
        <taxon>Raphidophyceae</taxon>
        <taxon>Chattonellales</taxon>
        <taxon>Chattonellaceae</taxon>
        <taxon>Heterosigma</taxon>
    </lineage>
</organism>
<dbReference type="EMBL" id="HBIU01015266">
    <property type="protein sequence ID" value="CAE0628451.1"/>
    <property type="molecule type" value="Transcribed_RNA"/>
</dbReference>
<evidence type="ECO:0000256" key="1">
    <source>
        <dbReference type="SAM" id="MobiDB-lite"/>
    </source>
</evidence>
<gene>
    <name evidence="3" type="ORF">HAKA00212_LOCUS7133</name>
</gene>
<dbReference type="Pfam" id="PF12705">
    <property type="entry name" value="PDDEXK_1"/>
    <property type="match status" value="1"/>
</dbReference>
<dbReference type="InterPro" id="IPR011604">
    <property type="entry name" value="PDDEXK-like_dom_sf"/>
</dbReference>